<keyword evidence="4" id="KW-1185">Reference proteome</keyword>
<name>A0A371GS05_MUCPR</name>
<keyword evidence="1" id="KW-1133">Transmembrane helix</keyword>
<evidence type="ECO:0000313" key="4">
    <source>
        <dbReference type="Proteomes" id="UP000257109"/>
    </source>
</evidence>
<dbReference type="Proteomes" id="UP000257109">
    <property type="component" value="Unassembled WGS sequence"/>
</dbReference>
<protein>
    <submittedName>
        <fullName evidence="3">Endoplasmic reticulum-Golgi intermediate compartment protein 1</fullName>
    </submittedName>
</protein>
<dbReference type="InterPro" id="IPR012936">
    <property type="entry name" value="Erv_C"/>
</dbReference>
<evidence type="ECO:0000313" key="3">
    <source>
        <dbReference type="EMBL" id="RDX93329.1"/>
    </source>
</evidence>
<comment type="caution">
    <text evidence="3">The sequence shown here is derived from an EMBL/GenBank/DDBJ whole genome shotgun (WGS) entry which is preliminary data.</text>
</comment>
<keyword evidence="1" id="KW-0472">Membrane</keyword>
<accession>A0A371GS05</accession>
<reference evidence="3" key="1">
    <citation type="submission" date="2018-05" db="EMBL/GenBank/DDBJ databases">
        <title>Draft genome of Mucuna pruriens seed.</title>
        <authorList>
            <person name="Nnadi N.E."/>
            <person name="Vos R."/>
            <person name="Hasami M.H."/>
            <person name="Devisetty U.K."/>
            <person name="Aguiy J.C."/>
        </authorList>
    </citation>
    <scope>NUCLEOTIDE SEQUENCE [LARGE SCALE GENOMIC DNA]</scope>
    <source>
        <strain evidence="3">JCA_2017</strain>
    </source>
</reference>
<keyword evidence="1" id="KW-0812">Transmembrane</keyword>
<evidence type="ECO:0000256" key="1">
    <source>
        <dbReference type="SAM" id="Phobius"/>
    </source>
</evidence>
<dbReference type="Pfam" id="PF07970">
    <property type="entry name" value="COPIIcoated_ERV"/>
    <property type="match status" value="1"/>
</dbReference>
<evidence type="ECO:0000259" key="2">
    <source>
        <dbReference type="Pfam" id="PF07970"/>
    </source>
</evidence>
<dbReference type="OrthoDB" id="270930at2759"/>
<gene>
    <name evidence="3" type="primary">ergic1</name>
    <name evidence="3" type="ORF">CR513_24433</name>
</gene>
<feature type="domain" description="Endoplasmic reticulum vesicle transporter C-terminal" evidence="2">
    <location>
        <begin position="60"/>
        <end position="102"/>
    </location>
</feature>
<proteinExistence type="predicted"/>
<dbReference type="AlphaFoldDB" id="A0A371GS05"/>
<organism evidence="3 4">
    <name type="scientific">Mucuna pruriens</name>
    <name type="common">Velvet bean</name>
    <name type="synonym">Dolichos pruriens</name>
    <dbReference type="NCBI Taxonomy" id="157652"/>
    <lineage>
        <taxon>Eukaryota</taxon>
        <taxon>Viridiplantae</taxon>
        <taxon>Streptophyta</taxon>
        <taxon>Embryophyta</taxon>
        <taxon>Tracheophyta</taxon>
        <taxon>Spermatophyta</taxon>
        <taxon>Magnoliopsida</taxon>
        <taxon>eudicotyledons</taxon>
        <taxon>Gunneridae</taxon>
        <taxon>Pentapetalae</taxon>
        <taxon>rosids</taxon>
        <taxon>fabids</taxon>
        <taxon>Fabales</taxon>
        <taxon>Fabaceae</taxon>
        <taxon>Papilionoideae</taxon>
        <taxon>50 kb inversion clade</taxon>
        <taxon>NPAAA clade</taxon>
        <taxon>indigoferoid/millettioid clade</taxon>
        <taxon>Phaseoleae</taxon>
        <taxon>Mucuna</taxon>
    </lineage>
</organism>
<sequence length="134" mass="15417">MQTLKAHLDRGKKLPFPDEILINGQGSNGLLFQSNINISQMKFYQPINSQCQNIIPPLIIVYFLYNLSPITITIKEKRHDFLYFITQFCVVLGGTFAVMSFVLITNFVPYMFECFMDKLLFFFQDDAISVVAGK</sequence>
<feature type="transmembrane region" description="Helical" evidence="1">
    <location>
        <begin position="81"/>
        <end position="112"/>
    </location>
</feature>
<feature type="non-terminal residue" evidence="3">
    <location>
        <position position="1"/>
    </location>
</feature>
<dbReference type="STRING" id="157652.A0A371GS05"/>
<dbReference type="EMBL" id="QJKJ01004639">
    <property type="protein sequence ID" value="RDX93329.1"/>
    <property type="molecule type" value="Genomic_DNA"/>
</dbReference>
<feature type="transmembrane region" description="Helical" evidence="1">
    <location>
        <begin position="54"/>
        <end position="74"/>
    </location>
</feature>